<dbReference type="EMBL" id="RRYP01009903">
    <property type="protein sequence ID" value="TNV78754.1"/>
    <property type="molecule type" value="Genomic_DNA"/>
</dbReference>
<proteinExistence type="predicted"/>
<dbReference type="PANTHER" id="PTHR12697:SF5">
    <property type="entry name" value="DEOXYHYPUSINE HYDROXYLASE"/>
    <property type="match status" value="1"/>
</dbReference>
<dbReference type="SUPFAM" id="SSF48371">
    <property type="entry name" value="ARM repeat"/>
    <property type="match status" value="1"/>
</dbReference>
<dbReference type="Pfam" id="PF03130">
    <property type="entry name" value="HEAT_PBS"/>
    <property type="match status" value="1"/>
</dbReference>
<dbReference type="SMART" id="SM00567">
    <property type="entry name" value="EZ_HEAT"/>
    <property type="match status" value="4"/>
</dbReference>
<protein>
    <recommendedName>
        <fullName evidence="4">HEAT repeat domain-containing protein</fullName>
    </recommendedName>
</protein>
<keyword evidence="3" id="KW-1185">Reference proteome</keyword>
<dbReference type="Proteomes" id="UP000785679">
    <property type="component" value="Unassembled WGS sequence"/>
</dbReference>
<dbReference type="PANTHER" id="PTHR12697">
    <property type="entry name" value="PBS LYASE HEAT-LIKE PROTEIN"/>
    <property type="match status" value="1"/>
</dbReference>
<dbReference type="InterPro" id="IPR004155">
    <property type="entry name" value="PBS_lyase_HEAT"/>
</dbReference>
<accession>A0A8J8T1J3</accession>
<evidence type="ECO:0000256" key="1">
    <source>
        <dbReference type="SAM" id="MobiDB-lite"/>
    </source>
</evidence>
<name>A0A8J8T1J3_HALGN</name>
<dbReference type="AlphaFoldDB" id="A0A8J8T1J3"/>
<organism evidence="2 3">
    <name type="scientific">Halteria grandinella</name>
    <dbReference type="NCBI Taxonomy" id="5974"/>
    <lineage>
        <taxon>Eukaryota</taxon>
        <taxon>Sar</taxon>
        <taxon>Alveolata</taxon>
        <taxon>Ciliophora</taxon>
        <taxon>Intramacronucleata</taxon>
        <taxon>Spirotrichea</taxon>
        <taxon>Stichotrichia</taxon>
        <taxon>Sporadotrichida</taxon>
        <taxon>Halteriidae</taxon>
        <taxon>Halteria</taxon>
    </lineage>
</organism>
<gene>
    <name evidence="2" type="ORF">FGO68_gene16756</name>
</gene>
<dbReference type="InterPro" id="IPR011989">
    <property type="entry name" value="ARM-like"/>
</dbReference>
<feature type="compositionally biased region" description="Acidic residues" evidence="1">
    <location>
        <begin position="313"/>
        <end position="341"/>
    </location>
</feature>
<evidence type="ECO:0000313" key="2">
    <source>
        <dbReference type="EMBL" id="TNV78754.1"/>
    </source>
</evidence>
<dbReference type="Gene3D" id="1.25.10.10">
    <property type="entry name" value="Leucine-rich Repeat Variant"/>
    <property type="match status" value="2"/>
</dbReference>
<evidence type="ECO:0008006" key="4">
    <source>
        <dbReference type="Google" id="ProtNLM"/>
    </source>
</evidence>
<dbReference type="InterPro" id="IPR016024">
    <property type="entry name" value="ARM-type_fold"/>
</dbReference>
<reference evidence="2" key="1">
    <citation type="submission" date="2019-06" db="EMBL/GenBank/DDBJ databases">
        <authorList>
            <person name="Zheng W."/>
        </authorList>
    </citation>
    <scope>NUCLEOTIDE SEQUENCE</scope>
    <source>
        <strain evidence="2">QDHG01</strain>
    </source>
</reference>
<dbReference type="OrthoDB" id="421002at2759"/>
<sequence>MFKVQANTLKNPKKNIFDRIEAMVYLKEEGSYDAVNALIKGFKKEIKSDVIRHEICYYIGQIGKNQENLELIQTFFEEEVCKDHSQFVLHEIVESMGNINNENLIKLLERFSDEKDSILYESSYIAKKNIEWKKATQNGKTEGLDMTALKTQSQNPSPPYNYLVDTKYADVSYLKQILLDNESFDLFDRYRALFTLRELETEAAVEAMCQALTKETKRTCSDLLRHEIAFIIRQMKQSYKPAIPYFLECLNDQTEAPIVRHEILVTMGMLVDDKNLVLPFLEDPDFIVAQSCEIAVGLIGERERSAQQSESKSDEEIDENYGEEDYGDDCQEDEEEQEEEE</sequence>
<dbReference type="GO" id="GO:0016491">
    <property type="term" value="F:oxidoreductase activity"/>
    <property type="evidence" value="ECO:0007669"/>
    <property type="project" value="TreeGrafter"/>
</dbReference>
<evidence type="ECO:0000313" key="3">
    <source>
        <dbReference type="Proteomes" id="UP000785679"/>
    </source>
</evidence>
<comment type="caution">
    <text evidence="2">The sequence shown here is derived from an EMBL/GenBank/DDBJ whole genome shotgun (WGS) entry which is preliminary data.</text>
</comment>
<feature type="region of interest" description="Disordered" evidence="1">
    <location>
        <begin position="302"/>
        <end position="341"/>
    </location>
</feature>